<gene>
    <name evidence="2" type="ORF">ERIC2_c19480</name>
</gene>
<dbReference type="PANTHER" id="PTHR43483">
    <property type="entry name" value="MEMBRANE TRANSPORTER PROTEIN HI_0806-RELATED"/>
    <property type="match status" value="1"/>
</dbReference>
<proteinExistence type="predicted"/>
<keyword evidence="1" id="KW-0472">Membrane</keyword>
<feature type="transmembrane region" description="Helical" evidence="1">
    <location>
        <begin position="259"/>
        <end position="280"/>
    </location>
</feature>
<dbReference type="PANTHER" id="PTHR43483:SF3">
    <property type="entry name" value="MEMBRANE TRANSPORTER PROTEIN HI_0806-RELATED"/>
    <property type="match status" value="1"/>
</dbReference>
<reference evidence="2 3" key="1">
    <citation type="journal article" date="2014" name="PLoS ONE">
        <title>How to Kill the Honey Bee Larva: Genomic Potential and Virulence Mechanisms of Paenibacillus larvae.</title>
        <authorList>
            <person name="Djukic M."/>
            <person name="Brzuszkiewicz E."/>
            <person name="Funfhaus A."/>
            <person name="Voss J."/>
            <person name="Gollnow K."/>
            <person name="Poppinga L."/>
            <person name="Liesegang H."/>
            <person name="Garcia-Gonzalez E."/>
            <person name="Genersch E."/>
            <person name="Daniel R."/>
        </authorList>
    </citation>
    <scope>NUCLEOTIDE SEQUENCE [LARGE SCALE GENOMIC DNA]</scope>
    <source>
        <strain evidence="2 3">DSM 25430</strain>
    </source>
</reference>
<keyword evidence="1" id="KW-1133">Transmembrane helix</keyword>
<feature type="transmembrane region" description="Helical" evidence="1">
    <location>
        <begin position="233"/>
        <end position="253"/>
    </location>
</feature>
<evidence type="ECO:0000256" key="1">
    <source>
        <dbReference type="SAM" id="Phobius"/>
    </source>
</evidence>
<feature type="transmembrane region" description="Helical" evidence="1">
    <location>
        <begin position="164"/>
        <end position="188"/>
    </location>
</feature>
<feature type="transmembrane region" description="Helical" evidence="1">
    <location>
        <begin position="126"/>
        <end position="143"/>
    </location>
</feature>
<keyword evidence="3" id="KW-1185">Reference proteome</keyword>
<accession>V9W712</accession>
<evidence type="ECO:0000313" key="3">
    <source>
        <dbReference type="Proteomes" id="UP000029431"/>
    </source>
</evidence>
<dbReference type="eggNOG" id="COG0730">
    <property type="taxonomic scope" value="Bacteria"/>
</dbReference>
<dbReference type="AlphaFoldDB" id="V9W712"/>
<name>V9W712_9BACL</name>
<dbReference type="HOGENOM" id="CLU_040170_0_0_9"/>
<dbReference type="Proteomes" id="UP000029431">
    <property type="component" value="Chromosome"/>
</dbReference>
<sequence>MLLAVLGVIFTLFLIRDLIAHKRNLGSENTWVAGIIGIITDFLDSLGIGSFATTTLGFKITKFLKNDHLLPGTLNVGHSIPVIVQAFLFIKVVKVNSITFLSMVLAAMAGSWIGARTVTKFSEKKIQITMGIALAVTAVLMMLKQLNVLDILGQGNESTGLTGGLLIIAVVGNFILGGLMTVGVGLYAPCMAMVFMLGLNPLVTFPIMMASCSAIMPTASLEFIKQGKYSRKGVIGLTIGGIIGVILAVQFVQSVNLNILIWVIIAVVIYTAISMFLSGIRKEGETIAE</sequence>
<protein>
    <submittedName>
        <fullName evidence="2">Putative membrane protein</fullName>
    </submittedName>
</protein>
<dbReference type="PATRIC" id="fig|697284.3.peg.1868"/>
<evidence type="ECO:0000313" key="2">
    <source>
        <dbReference type="EMBL" id="AHD05744.1"/>
    </source>
</evidence>
<organism evidence="2 3">
    <name type="scientific">Paenibacillus larvae subsp. larvae DSM 25430</name>
    <dbReference type="NCBI Taxonomy" id="697284"/>
    <lineage>
        <taxon>Bacteria</taxon>
        <taxon>Bacillati</taxon>
        <taxon>Bacillota</taxon>
        <taxon>Bacilli</taxon>
        <taxon>Bacillales</taxon>
        <taxon>Paenibacillaceae</taxon>
        <taxon>Paenibacillus</taxon>
    </lineage>
</organism>
<feature type="transmembrane region" description="Helical" evidence="1">
    <location>
        <begin position="95"/>
        <end position="114"/>
    </location>
</feature>
<feature type="transmembrane region" description="Helical" evidence="1">
    <location>
        <begin position="194"/>
        <end position="221"/>
    </location>
</feature>
<feature type="transmembrane region" description="Helical" evidence="1">
    <location>
        <begin position="30"/>
        <end position="58"/>
    </location>
</feature>
<keyword evidence="1" id="KW-0812">Transmembrane</keyword>
<dbReference type="KEGG" id="plv:ERIC2_c19480"/>
<dbReference type="EMBL" id="CP003355">
    <property type="protein sequence ID" value="AHD05744.1"/>
    <property type="molecule type" value="Genomic_DNA"/>
</dbReference>